<sequence length="132" mass="14094">MPSTNVTVIGIGNMGAALAKALLDAGFKLTIWNRSAQRPQVISLIQAGAEFEGDLQTAIRKSDGVLLVCVVDYDAMYTLLAPLDAEDSHTALAGRIVVNVTNGTPNQAREMSAWIKARGAACYFDGSVLRRK</sequence>
<protein>
    <submittedName>
        <fullName evidence="1">Uncharacterized protein</fullName>
    </submittedName>
</protein>
<organism evidence="1 2">
    <name type="scientific">Zarea fungicola</name>
    <dbReference type="NCBI Taxonomy" id="93591"/>
    <lineage>
        <taxon>Eukaryota</taxon>
        <taxon>Fungi</taxon>
        <taxon>Dikarya</taxon>
        <taxon>Ascomycota</taxon>
        <taxon>Pezizomycotina</taxon>
        <taxon>Sordariomycetes</taxon>
        <taxon>Hypocreomycetidae</taxon>
        <taxon>Hypocreales</taxon>
        <taxon>Cordycipitaceae</taxon>
        <taxon>Zarea</taxon>
    </lineage>
</organism>
<reference evidence="1" key="1">
    <citation type="submission" date="2022-08" db="EMBL/GenBank/DDBJ databases">
        <title>Genome Sequence of Lecanicillium fungicola.</title>
        <authorList>
            <person name="Buettner E."/>
        </authorList>
    </citation>
    <scope>NUCLEOTIDE SEQUENCE</scope>
    <source>
        <strain evidence="1">Babe33</strain>
    </source>
</reference>
<proteinExistence type="predicted"/>
<keyword evidence="2" id="KW-1185">Reference proteome</keyword>
<dbReference type="Proteomes" id="UP001143910">
    <property type="component" value="Unassembled WGS sequence"/>
</dbReference>
<accession>A0ACC1MWE5</accession>
<gene>
    <name evidence="1" type="ORF">NQ176_g7990</name>
</gene>
<name>A0ACC1MWE5_9HYPO</name>
<dbReference type="EMBL" id="JANJQO010001458">
    <property type="protein sequence ID" value="KAJ2970838.1"/>
    <property type="molecule type" value="Genomic_DNA"/>
</dbReference>
<evidence type="ECO:0000313" key="1">
    <source>
        <dbReference type="EMBL" id="KAJ2970838.1"/>
    </source>
</evidence>
<evidence type="ECO:0000313" key="2">
    <source>
        <dbReference type="Proteomes" id="UP001143910"/>
    </source>
</evidence>
<comment type="caution">
    <text evidence="1">The sequence shown here is derived from an EMBL/GenBank/DDBJ whole genome shotgun (WGS) entry which is preliminary data.</text>
</comment>